<dbReference type="PANTHER" id="PTHR43139">
    <property type="entry name" value="SI:DKEY-122A22.2"/>
    <property type="match status" value="1"/>
</dbReference>
<name>B8LNP3_PICSI</name>
<dbReference type="InterPro" id="IPR029058">
    <property type="entry name" value="AB_hydrolase_fold"/>
</dbReference>
<proteinExistence type="evidence at transcript level"/>
<evidence type="ECO:0000313" key="2">
    <source>
        <dbReference type="EMBL" id="ABR17273.1"/>
    </source>
</evidence>
<dbReference type="PRINTS" id="PR00111">
    <property type="entry name" value="ABHYDROLASE"/>
</dbReference>
<dbReference type="PANTHER" id="PTHR43139:SF52">
    <property type="entry name" value="SI:DKEY-122A22.2"/>
    <property type="match status" value="1"/>
</dbReference>
<accession>B8LNP3</accession>
<dbReference type="SUPFAM" id="SSF53474">
    <property type="entry name" value="alpha/beta-Hydrolases"/>
    <property type="match status" value="1"/>
</dbReference>
<dbReference type="Gene3D" id="3.40.50.1820">
    <property type="entry name" value="alpha/beta hydrolase"/>
    <property type="match status" value="1"/>
</dbReference>
<reference evidence="2" key="1">
    <citation type="submission" date="2007-06" db="EMBL/GenBank/DDBJ databases">
        <title>Full length cDNA sequences from Sitka Spruce (Picea sitchensis).</title>
        <authorList>
            <person name="Ralph S.G."/>
            <person name="Chun H.E."/>
            <person name="Liao N."/>
            <person name="Ali J."/>
            <person name="Reid K."/>
            <person name="Kolosova N."/>
            <person name="Cooper N."/>
            <person name="Cullis C."/>
            <person name="Jancsik S."/>
            <person name="Moore R."/>
            <person name="Mayo M."/>
            <person name="Wagner S."/>
            <person name="Holt R.A."/>
            <person name="Jones S.J.M."/>
            <person name="Marra M.A."/>
            <person name="Ritland C.E."/>
            <person name="Ritland K."/>
            <person name="Bohlmann J."/>
        </authorList>
    </citation>
    <scope>NUCLEOTIDE SEQUENCE</scope>
    <source>
        <tissue evidence="2">Green portion of the leader tissue</tissue>
    </source>
</reference>
<dbReference type="Pfam" id="PF00561">
    <property type="entry name" value="Abhydrolase_1"/>
    <property type="match status" value="1"/>
</dbReference>
<feature type="domain" description="AB hydrolase-1" evidence="1">
    <location>
        <begin position="57"/>
        <end position="290"/>
    </location>
</feature>
<dbReference type="InterPro" id="IPR000073">
    <property type="entry name" value="AB_hydrolase_1"/>
</dbReference>
<sequence>MRGLFGFSVVEFVKKRKRSQWFSLGLKSKQIQLSNGTSLHCWVLRSNNPHSVGNQRPALLLIHGFGADGLMAWDTQICALGKDFDLLIPDLIFFGNSTTTSTERSEIFQAECLRSMLHCLGVESVIVVGHSYGGFVAFWMAHKYPSVVRRLVIVSSAICMTPSTNDSLLQELGSSDIKDVILPNNAADFRKSMNVTFHRMPWLPDFIYNDFMQAMGGNREQRAQLLDAIVIGSKNSHPLPTVNQDVLIIWGQNDRTFGLEQAYLLQRHIGEKCKVVVIKECGHVPPLEKPIELKETILNFLLLDN</sequence>
<dbReference type="AlphaFoldDB" id="B8LNP3"/>
<protein>
    <recommendedName>
        <fullName evidence="1">AB hydrolase-1 domain-containing protein</fullName>
    </recommendedName>
</protein>
<evidence type="ECO:0000259" key="1">
    <source>
        <dbReference type="Pfam" id="PF00561"/>
    </source>
</evidence>
<organism evidence="2">
    <name type="scientific">Picea sitchensis</name>
    <name type="common">Sitka spruce</name>
    <name type="synonym">Pinus sitchensis</name>
    <dbReference type="NCBI Taxonomy" id="3332"/>
    <lineage>
        <taxon>Eukaryota</taxon>
        <taxon>Viridiplantae</taxon>
        <taxon>Streptophyta</taxon>
        <taxon>Embryophyta</taxon>
        <taxon>Tracheophyta</taxon>
        <taxon>Spermatophyta</taxon>
        <taxon>Pinopsida</taxon>
        <taxon>Pinidae</taxon>
        <taxon>Conifers I</taxon>
        <taxon>Pinales</taxon>
        <taxon>Pinaceae</taxon>
        <taxon>Picea</taxon>
    </lineage>
</organism>
<dbReference type="EMBL" id="EF677451">
    <property type="protein sequence ID" value="ABR17273.1"/>
    <property type="molecule type" value="mRNA"/>
</dbReference>
<dbReference type="InterPro" id="IPR052370">
    <property type="entry name" value="Meta-cleavage_hydrolase"/>
</dbReference>